<comment type="caution">
    <text evidence="1">The sequence shown here is derived from an EMBL/GenBank/DDBJ whole genome shotgun (WGS) entry which is preliminary data.</text>
</comment>
<reference evidence="2" key="1">
    <citation type="journal article" date="2019" name="Int. J. Syst. Evol. Microbiol.">
        <title>The Global Catalogue of Microorganisms (GCM) 10K type strain sequencing project: providing services to taxonomists for standard genome sequencing and annotation.</title>
        <authorList>
            <consortium name="The Broad Institute Genomics Platform"/>
            <consortium name="The Broad Institute Genome Sequencing Center for Infectious Disease"/>
            <person name="Wu L."/>
            <person name="Ma J."/>
        </authorList>
    </citation>
    <scope>NUCLEOTIDE SEQUENCE [LARGE SCALE GENOMIC DNA]</scope>
    <source>
        <strain evidence="2">CGMCC 1.18575</strain>
    </source>
</reference>
<dbReference type="Proteomes" id="UP001596113">
    <property type="component" value="Unassembled WGS sequence"/>
</dbReference>
<dbReference type="InterPro" id="IPR008928">
    <property type="entry name" value="6-hairpin_glycosidase_sf"/>
</dbReference>
<name>A0ABW0I0L6_9BACL</name>
<dbReference type="SUPFAM" id="SSF48208">
    <property type="entry name" value="Six-hairpin glycosidases"/>
    <property type="match status" value="1"/>
</dbReference>
<dbReference type="InterPro" id="IPR012341">
    <property type="entry name" value="6hp_glycosidase-like_sf"/>
</dbReference>
<dbReference type="PANTHER" id="PTHR34987">
    <property type="entry name" value="C, PUTATIVE (AFU_ORTHOLOGUE AFUA_3G02880)-RELATED"/>
    <property type="match status" value="1"/>
</dbReference>
<dbReference type="EMBL" id="JBHSMI010000052">
    <property type="protein sequence ID" value="MFC5406080.1"/>
    <property type="molecule type" value="Genomic_DNA"/>
</dbReference>
<protein>
    <submittedName>
        <fullName evidence="1">Uncharacterized protein</fullName>
    </submittedName>
</protein>
<dbReference type="PANTHER" id="PTHR34987:SF6">
    <property type="entry name" value="ALPHA-L-RHAMNOSIDASE SIX-HAIRPIN GLYCOSIDASE DOMAIN-CONTAINING PROTEIN"/>
    <property type="match status" value="1"/>
</dbReference>
<proteinExistence type="predicted"/>
<dbReference type="RefSeq" id="WP_378137944.1">
    <property type="nucleotide sequence ID" value="NZ_JBHSMI010000052.1"/>
</dbReference>
<gene>
    <name evidence="1" type="ORF">ACFPOF_25345</name>
</gene>
<keyword evidence="2" id="KW-1185">Reference proteome</keyword>
<evidence type="ECO:0000313" key="2">
    <source>
        <dbReference type="Proteomes" id="UP001596113"/>
    </source>
</evidence>
<dbReference type="Gene3D" id="1.50.10.10">
    <property type="match status" value="1"/>
</dbReference>
<evidence type="ECO:0000313" key="1">
    <source>
        <dbReference type="EMBL" id="MFC5406080.1"/>
    </source>
</evidence>
<organism evidence="1 2">
    <name type="scientific">Cohnella soli</name>
    <dbReference type="NCBI Taxonomy" id="425005"/>
    <lineage>
        <taxon>Bacteria</taxon>
        <taxon>Bacillati</taxon>
        <taxon>Bacillota</taxon>
        <taxon>Bacilli</taxon>
        <taxon>Bacillales</taxon>
        <taxon>Paenibacillaceae</taxon>
        <taxon>Cohnella</taxon>
    </lineage>
</organism>
<sequence>MNSKSAADRWLLTENGIRWDIRNDNQLPHQDKVEMSGFQASAIIQYGVDDSGVLLLRRTVVWPNLRTIPNNTHASLTHAYPTAATPLLLVNGLTITEERPQKIAFDGILRIESIAEAGIVIRRQLFPAVDAPALLETVEVENASGSPVLLEMESSDYEARGRGISGIYAMEARLDSTTSARIQPGETARFTIVYAGRVWRQPSQKLDGTSEEKRRSDKISMLRNRLRLHTPDPVLNQMFAFAKLRAAESIFRTKEGLLHSPGGGSYYAAVWTNDQIEYAAPFFPFLGDPAALEATSNAFQLYVPFMGPDLVPIPSSIIAEGQDIWEGVGDRGDAAMYAYGAARYALACGDRSIAGQLWPAIEWSLSYCQAKLTAQGVVASDSDELEGRFPAGSANLSTSSLAYDAFRHAAIVAKELGQVDLATAYEEAAIQLRQALENYFGAEVEGFETYRYYDGNDILRSWISLPLCMGILDRKQGTVSAMLSPRLWTEDGLATEAGDHVFWDRSTLYGFRALFIAGETEKALARLSAYSRRRLLGDHVPYAVEAYPEGDQRHLSAESTLYGRIITEGLFGIRFTGLASFACTPRLPAEWPSMSLSAAQICGRELDLIVERAEGNGMRLIVQENDRETVFIGHDGSTFDVSLNE</sequence>
<accession>A0ABW0I0L6</accession>